<dbReference type="Pfam" id="PF08588">
    <property type="entry name" value="Duc1"/>
    <property type="match status" value="1"/>
</dbReference>
<comment type="caution">
    <text evidence="3">The sequence shown here is derived from an EMBL/GenBank/DDBJ whole genome shotgun (WGS) entry which is preliminary data.</text>
</comment>
<name>A0A2K3Q6B4_9HYPO</name>
<dbReference type="InterPro" id="IPR013897">
    <property type="entry name" value="Duc1"/>
</dbReference>
<reference evidence="3 4" key="1">
    <citation type="submission" date="2017-08" db="EMBL/GenBank/DDBJ databases">
        <title>Harnessing the power of phylogenomics to disentangle the directionality and signatures of interkingdom host jumping in the parasitic fungal genus Tolypocladium.</title>
        <authorList>
            <person name="Quandt C.A."/>
            <person name="Patterson W."/>
            <person name="Spatafora J.W."/>
        </authorList>
    </citation>
    <scope>NUCLEOTIDE SEQUENCE [LARGE SCALE GENOMIC DNA]</scope>
    <source>
        <strain evidence="3 4">CBS 113982</strain>
    </source>
</reference>
<evidence type="ECO:0000313" key="3">
    <source>
        <dbReference type="EMBL" id="PNY23092.1"/>
    </source>
</evidence>
<dbReference type="PANTHER" id="PTHR34826:SF2">
    <property type="entry name" value="UPF0590 PROTEIN C409.17C"/>
    <property type="match status" value="1"/>
</dbReference>
<proteinExistence type="predicted"/>
<protein>
    <recommendedName>
        <fullName evidence="2">Domain of unknown function at the cortex 1 domain-containing protein</fullName>
    </recommendedName>
</protein>
<dbReference type="PANTHER" id="PTHR34826">
    <property type="entry name" value="UPF0590 PROTEIN C409.17C"/>
    <property type="match status" value="1"/>
</dbReference>
<organism evidence="3 4">
    <name type="scientific">Tolypocladium capitatum</name>
    <dbReference type="NCBI Taxonomy" id="45235"/>
    <lineage>
        <taxon>Eukaryota</taxon>
        <taxon>Fungi</taxon>
        <taxon>Dikarya</taxon>
        <taxon>Ascomycota</taxon>
        <taxon>Pezizomycotina</taxon>
        <taxon>Sordariomycetes</taxon>
        <taxon>Hypocreomycetidae</taxon>
        <taxon>Hypocreales</taxon>
        <taxon>Ophiocordycipitaceae</taxon>
        <taxon>Tolypocladium</taxon>
    </lineage>
</organism>
<gene>
    <name evidence="3" type="ORF">TCAP_06957</name>
</gene>
<dbReference type="AlphaFoldDB" id="A0A2K3Q6B4"/>
<evidence type="ECO:0000313" key="4">
    <source>
        <dbReference type="Proteomes" id="UP000236621"/>
    </source>
</evidence>
<sequence>MADKYIVRITAGPSYDEATHAEVRVNRPEPLHVNGDAADIALNVRIQNYQGLPRGSPSTSGYFAAEPHAYNQDQYSISFRFTPRRPATAAAQETGRDGISGADLQFGNDFDRPIRDRLPPGFNTAMNIVRWWIDPGLDGDAYADLPYLYGPALSSFNVLHVGPGEYDEGRGGLWFDEGGDEQGLEARGALGMPADGKARMKWALRDDSKEKWVFAYGQTYGLDFFNPYLDFANLALKLPGFHLPIIKYLDGHGLRATRRRSHQLRYVLRNRETSEVYLVVVIKLYLKDDVNEDGTLKQGAVERAAEAAGDGEAERGEKDETQVLREASEKLGPTGEEAETSLGDVD</sequence>
<accession>A0A2K3Q6B4</accession>
<evidence type="ECO:0000259" key="2">
    <source>
        <dbReference type="Pfam" id="PF08588"/>
    </source>
</evidence>
<feature type="domain" description="Domain of unknown function at the cortex 1" evidence="2">
    <location>
        <begin position="7"/>
        <end position="284"/>
    </location>
</feature>
<dbReference type="Proteomes" id="UP000236621">
    <property type="component" value="Unassembled WGS sequence"/>
</dbReference>
<keyword evidence="4" id="KW-1185">Reference proteome</keyword>
<feature type="compositionally biased region" description="Basic and acidic residues" evidence="1">
    <location>
        <begin position="312"/>
        <end position="329"/>
    </location>
</feature>
<feature type="compositionally biased region" description="Low complexity" evidence="1">
    <location>
        <begin position="301"/>
        <end position="310"/>
    </location>
</feature>
<evidence type="ECO:0000256" key="1">
    <source>
        <dbReference type="SAM" id="MobiDB-lite"/>
    </source>
</evidence>
<feature type="region of interest" description="Disordered" evidence="1">
    <location>
        <begin position="301"/>
        <end position="346"/>
    </location>
</feature>
<dbReference type="STRING" id="45235.A0A2K3Q6B4"/>
<dbReference type="OrthoDB" id="2119945at2759"/>
<dbReference type="EMBL" id="NRSZ01001151">
    <property type="protein sequence ID" value="PNY23092.1"/>
    <property type="molecule type" value="Genomic_DNA"/>
</dbReference>